<reference evidence="1" key="1">
    <citation type="submission" date="2020-04" db="EMBL/GenBank/DDBJ databases">
        <authorList>
            <person name="Chiriac C."/>
            <person name="Salcher M."/>
            <person name="Ghai R."/>
            <person name="Kavagutti S V."/>
        </authorList>
    </citation>
    <scope>NUCLEOTIDE SEQUENCE</scope>
</reference>
<gene>
    <name evidence="1" type="ORF">UFOVP136_42</name>
</gene>
<accession>A0A6J5LKG5</accession>
<protein>
    <submittedName>
        <fullName evidence="1">Uncharacterized protein</fullName>
    </submittedName>
</protein>
<name>A0A6J5LKG5_9CAUD</name>
<dbReference type="EMBL" id="LR796257">
    <property type="protein sequence ID" value="CAB4132109.1"/>
    <property type="molecule type" value="Genomic_DNA"/>
</dbReference>
<organism evidence="1">
    <name type="scientific">uncultured Caudovirales phage</name>
    <dbReference type="NCBI Taxonomy" id="2100421"/>
    <lineage>
        <taxon>Viruses</taxon>
        <taxon>Duplodnaviria</taxon>
        <taxon>Heunggongvirae</taxon>
        <taxon>Uroviricota</taxon>
        <taxon>Caudoviricetes</taxon>
        <taxon>Peduoviridae</taxon>
        <taxon>Maltschvirus</taxon>
        <taxon>Maltschvirus maltsch</taxon>
    </lineage>
</organism>
<sequence>MKIGIDLRLVKKISDDLWIHHEPITYEVYRANWKVLKQCANESLGGGAIDSALSANMLLFAFNEFASKGCEKVYDLLGITDDEISVNPELSSNMDFKRCKAFLNTLIQRTNVVTPLNGTYNNLPLLDSRANLSESNLDSILGNILFFTSWNYAGIPTPTSLLNLIDCQPSLLDCVAFQKSLQKSTVSDSTKAKG</sequence>
<proteinExistence type="predicted"/>
<evidence type="ECO:0000313" key="1">
    <source>
        <dbReference type="EMBL" id="CAB4132109.1"/>
    </source>
</evidence>